<dbReference type="PANTHER" id="PTHR32182:SF22">
    <property type="entry name" value="ATP-DEPENDENT ENDONUCLEASE, OLD FAMILY-RELATED"/>
    <property type="match status" value="1"/>
</dbReference>
<dbReference type="RefSeq" id="WP_044423117.1">
    <property type="nucleotide sequence ID" value="NZ_JYHK01000083.1"/>
</dbReference>
<comment type="caution">
    <text evidence="2">The sequence shown here is derived from an EMBL/GenBank/DDBJ whole genome shotgun (WGS) entry which is preliminary data.</text>
</comment>
<protein>
    <submittedName>
        <fullName evidence="2">Putative restriction enzyme</fullName>
    </submittedName>
</protein>
<evidence type="ECO:0000313" key="3">
    <source>
        <dbReference type="Proteomes" id="UP000050317"/>
    </source>
</evidence>
<evidence type="ECO:0000259" key="1">
    <source>
        <dbReference type="Pfam" id="PF13166"/>
    </source>
</evidence>
<proteinExistence type="predicted"/>
<sequence length="857" mass="94873">MDVQAEIRAWLLKQNDWLQEAADRLLKNGELSPSDITALVAILKTPAGQKPTKHRGFVELTNKPKAQDELRLVRISEVVGIENLEPRVPLEFGNANLTVIYGHNGSGKSSYTRILKKVSGKPRAVDLKTNVFKATPAHSKCGITSRLNGIESLHEWSAGGSPVDKLRGIDIFDSDEASHYLTAESTATYIPPIIGLFEKLASSVEMVRQILDSEQDKLVSTLPALPPIYGITPSKKLYGELGKLSAVEVAAALRWAAEDERRLLELVERLKTEDPSALALQKRRTKTELQKIITALQQASTAFGADNVLALRQLKQKAVSKRQIAVEGAKVKSAELDGVGTGTWRAMWEAARIYSATPYPDIAFPATTDARCVLCHQELSEDAQQRLKDFESFVHSKLESDAKAAEALYKKGLDNLPGITAEQDLQTQCQAAGVTDEAWWNYLKGFWQQALSATNALIAHEANQAATPIPPADDAVEKLSEYRDQLEATAAQYDQDALVFDRAQASNQKLALEAKKWIAEQAAAIGVEVDRLRTLKDYDSWKALAGSRAISMKSAEVTQAVVTEAYVERFNRELLALGATRIQVELVKTRTRNAKVLHQLKLKGAQNGRAMPDSVLSDGERRIISLAAFLADVCDKPGAAPFVFDDPISSLDHDFEWFVACRLVQLAKTRQVIVLTHRLSLYGILEDLARKEGDKWKSDHHQPMCIEAYAGVAGHPADQDVWNANTKKANNLLITKLDTARKAGEAGGAAAYRMLAQGICSEFRKLIERSVEEDLLNKVVLRHRRSITTDNRLHAIQGILPEDCKLIDTMMTKYSCYEHSQSSEIPIFIPDEPELRQDLEALKAWRDGLTKRRAEAA</sequence>
<accession>A0A0Q0CYS0</accession>
<dbReference type="PANTHER" id="PTHR32182">
    <property type="entry name" value="DNA REPLICATION AND REPAIR PROTEIN RECF"/>
    <property type="match status" value="1"/>
</dbReference>
<dbReference type="Proteomes" id="UP000050317">
    <property type="component" value="Unassembled WGS sequence"/>
</dbReference>
<dbReference type="AlphaFoldDB" id="A0A0Q0CYS0"/>
<dbReference type="Gene3D" id="3.40.50.300">
    <property type="entry name" value="P-loop containing nucleotide triphosphate hydrolases"/>
    <property type="match status" value="1"/>
</dbReference>
<dbReference type="Pfam" id="PF13166">
    <property type="entry name" value="AAA_13"/>
    <property type="match status" value="1"/>
</dbReference>
<name>A0A0Q0CYS0_9PSED</name>
<dbReference type="EMBL" id="LJRR01000392">
    <property type="protein sequence ID" value="KPZ10452.1"/>
    <property type="molecule type" value="Genomic_DNA"/>
</dbReference>
<dbReference type="InterPro" id="IPR026866">
    <property type="entry name" value="CR006_AAA"/>
</dbReference>
<gene>
    <name evidence="2" type="ORF">ALO40_01889</name>
</gene>
<dbReference type="PATRIC" id="fig|251703.9.peg.2635"/>
<dbReference type="GO" id="GO:0006302">
    <property type="term" value="P:double-strand break repair"/>
    <property type="evidence" value="ECO:0007669"/>
    <property type="project" value="TreeGrafter"/>
</dbReference>
<dbReference type="InterPro" id="IPR027417">
    <property type="entry name" value="P-loop_NTPase"/>
</dbReference>
<reference evidence="2 3" key="1">
    <citation type="submission" date="2015-09" db="EMBL/GenBank/DDBJ databases">
        <title>Genome announcement of multiple Pseudomonas syringae strains.</title>
        <authorList>
            <person name="Thakur S."/>
            <person name="Wang P.W."/>
            <person name="Gong Y."/>
            <person name="Weir B.S."/>
            <person name="Guttman D.S."/>
        </authorList>
    </citation>
    <scope>NUCLEOTIDE SEQUENCE [LARGE SCALE GENOMIC DNA]</scope>
    <source>
        <strain evidence="2 3">ICMP3963</strain>
    </source>
</reference>
<feature type="domain" description="Protein CR006 P-loop" evidence="1">
    <location>
        <begin position="370"/>
        <end position="692"/>
    </location>
</feature>
<dbReference type="SUPFAM" id="SSF52540">
    <property type="entry name" value="P-loop containing nucleoside triphosphate hydrolases"/>
    <property type="match status" value="1"/>
</dbReference>
<dbReference type="GO" id="GO:0000731">
    <property type="term" value="P:DNA synthesis involved in DNA repair"/>
    <property type="evidence" value="ECO:0007669"/>
    <property type="project" value="TreeGrafter"/>
</dbReference>
<organism evidence="2 3">
    <name type="scientific">Pseudomonas syringae pv. viburni</name>
    <dbReference type="NCBI Taxonomy" id="251703"/>
    <lineage>
        <taxon>Bacteria</taxon>
        <taxon>Pseudomonadati</taxon>
        <taxon>Pseudomonadota</taxon>
        <taxon>Gammaproteobacteria</taxon>
        <taxon>Pseudomonadales</taxon>
        <taxon>Pseudomonadaceae</taxon>
        <taxon>Pseudomonas</taxon>
    </lineage>
</organism>
<evidence type="ECO:0000313" key="2">
    <source>
        <dbReference type="EMBL" id="KPZ10452.1"/>
    </source>
</evidence>